<dbReference type="InterPro" id="IPR050327">
    <property type="entry name" value="Proton-linked_MCT"/>
</dbReference>
<feature type="transmembrane region" description="Helical" evidence="4">
    <location>
        <begin position="167"/>
        <end position="188"/>
    </location>
</feature>
<keyword evidence="3 4" id="KW-0472">Membrane</keyword>
<feature type="transmembrane region" description="Helical" evidence="4">
    <location>
        <begin position="255"/>
        <end position="279"/>
    </location>
</feature>
<dbReference type="GO" id="GO:0022857">
    <property type="term" value="F:transmembrane transporter activity"/>
    <property type="evidence" value="ECO:0007669"/>
    <property type="project" value="InterPro"/>
</dbReference>
<dbReference type="PROSITE" id="PS50850">
    <property type="entry name" value="MFS"/>
    <property type="match status" value="1"/>
</dbReference>
<gene>
    <name evidence="6" type="ORF">ATO9_03060</name>
</gene>
<feature type="transmembrane region" description="Helical" evidence="4">
    <location>
        <begin position="377"/>
        <end position="398"/>
    </location>
</feature>
<dbReference type="InterPro" id="IPR011701">
    <property type="entry name" value="MFS"/>
</dbReference>
<evidence type="ECO:0000313" key="7">
    <source>
        <dbReference type="Proteomes" id="UP000030004"/>
    </source>
</evidence>
<evidence type="ECO:0000256" key="4">
    <source>
        <dbReference type="SAM" id="Phobius"/>
    </source>
</evidence>
<evidence type="ECO:0000256" key="3">
    <source>
        <dbReference type="ARBA" id="ARBA00023136"/>
    </source>
</evidence>
<reference evidence="6 7" key="1">
    <citation type="journal article" date="2015" name="Antonie Van Leeuwenhoek">
        <title>Pseudooceanicola atlanticus gen. nov. sp. nov., isolated from surface seawater of the Atlantic Ocean and reclassification of Oceanicola batsensis, Oceanicola marinus, Oceanicola nitratireducens, Oceanicola nanhaiensis, Oceanicola antarcticus and Oceanicola flagellatus, as Pseudooceanicola batsensis comb. nov., Pseudooceanicola marinus comb. nov., Pseudooceanicola nitratireducens comb. nov., Pseudooceanicola nanhaiensis comb. nov., Pseudooceanicola antarcticus comb. nov., and Pseudooceanicola flagellatus comb. nov.</title>
        <authorList>
            <person name="Lai Q."/>
            <person name="Li G."/>
            <person name="Liu X."/>
            <person name="Du Y."/>
            <person name="Sun F."/>
            <person name="Shao Z."/>
        </authorList>
    </citation>
    <scope>NUCLEOTIDE SEQUENCE [LARGE SCALE GENOMIC DNA]</scope>
    <source>
        <strain evidence="6 7">22II-s11g</strain>
    </source>
</reference>
<name>A0A0A0EMR1_9RHOB</name>
<proteinExistence type="predicted"/>
<feature type="transmembrane region" description="Helical" evidence="4">
    <location>
        <begin position="310"/>
        <end position="332"/>
    </location>
</feature>
<dbReference type="InterPro" id="IPR036259">
    <property type="entry name" value="MFS_trans_sf"/>
</dbReference>
<keyword evidence="2 4" id="KW-1133">Transmembrane helix</keyword>
<dbReference type="OrthoDB" id="146345at2"/>
<feature type="transmembrane region" description="Helical" evidence="4">
    <location>
        <begin position="138"/>
        <end position="155"/>
    </location>
</feature>
<feature type="transmembrane region" description="Helical" evidence="4">
    <location>
        <begin position="78"/>
        <end position="97"/>
    </location>
</feature>
<feature type="transmembrane region" description="Helical" evidence="4">
    <location>
        <begin position="49"/>
        <end position="71"/>
    </location>
</feature>
<accession>A0A0A0EMR1</accession>
<dbReference type="EMBL" id="AQQX01000001">
    <property type="protein sequence ID" value="KGM50482.1"/>
    <property type="molecule type" value="Genomic_DNA"/>
</dbReference>
<comment type="caution">
    <text evidence="6">The sequence shown here is derived from an EMBL/GenBank/DDBJ whole genome shotgun (WGS) entry which is preliminary data.</text>
</comment>
<dbReference type="AlphaFoldDB" id="A0A0A0EMR1"/>
<evidence type="ECO:0000313" key="6">
    <source>
        <dbReference type="EMBL" id="KGM50482.1"/>
    </source>
</evidence>
<dbReference type="STRING" id="1461694.ATO9_03060"/>
<dbReference type="Gene3D" id="1.20.1250.20">
    <property type="entry name" value="MFS general substrate transporter like domains"/>
    <property type="match status" value="1"/>
</dbReference>
<protein>
    <submittedName>
        <fullName evidence="6">MFS transporter</fullName>
    </submittedName>
</protein>
<dbReference type="CDD" id="cd17355">
    <property type="entry name" value="MFS_YcxA_like"/>
    <property type="match status" value="1"/>
</dbReference>
<evidence type="ECO:0000256" key="1">
    <source>
        <dbReference type="ARBA" id="ARBA00022692"/>
    </source>
</evidence>
<feature type="domain" description="Major facilitator superfamily (MFS) profile" evidence="5">
    <location>
        <begin position="10"/>
        <end position="401"/>
    </location>
</feature>
<keyword evidence="1 4" id="KW-0812">Transmembrane</keyword>
<sequence length="407" mass="42988">MTSRTERRDAMWIVIGAAVLISMAMRLRQSLGLFMQPLTQELNLPVAQFTLAIAIQNLAWGVFQPVAGALVPRIGFRAIMLLGAVMYLIGLIGLSVTTTGLGVLIFAGFCIGPAMGCAGTAITMSVASRAVSAARRSLILGIISAAGSAGTLYSAPLGQWLSTSIDWRAGITAFAILACLMIPAAWIAGRIDRRPIPAPPQGVTEALSARLAAIQALSNPSFVVMALAYFVCGMQLIFLTTHLPAYIEICGLDPMLSATALALIGGFNILGSLFFGWAGGRWNKQALLGMIYISRSLVLAWYFITPPTPGSTMLFASIMGFLWLGVGPLVAGSVAEMFGLRWQAMIQGIAFMSHQFGSFTGAFGGGYLFDLLGNYTLAWQLGVGLGLIAGAMQLTFALTRPPAPRPA</sequence>
<dbReference type="eggNOG" id="COG2814">
    <property type="taxonomic scope" value="Bacteria"/>
</dbReference>
<evidence type="ECO:0000256" key="2">
    <source>
        <dbReference type="ARBA" id="ARBA00022989"/>
    </source>
</evidence>
<feature type="transmembrane region" description="Helical" evidence="4">
    <location>
        <begin position="344"/>
        <end position="365"/>
    </location>
</feature>
<organism evidence="6 7">
    <name type="scientific">Pseudooceanicola atlanticus</name>
    <dbReference type="NCBI Taxonomy" id="1461694"/>
    <lineage>
        <taxon>Bacteria</taxon>
        <taxon>Pseudomonadati</taxon>
        <taxon>Pseudomonadota</taxon>
        <taxon>Alphaproteobacteria</taxon>
        <taxon>Rhodobacterales</taxon>
        <taxon>Paracoccaceae</taxon>
        <taxon>Pseudooceanicola</taxon>
    </lineage>
</organism>
<evidence type="ECO:0000259" key="5">
    <source>
        <dbReference type="PROSITE" id="PS50850"/>
    </source>
</evidence>
<dbReference type="Proteomes" id="UP000030004">
    <property type="component" value="Unassembled WGS sequence"/>
</dbReference>
<keyword evidence="7" id="KW-1185">Reference proteome</keyword>
<feature type="transmembrane region" description="Helical" evidence="4">
    <location>
        <begin position="286"/>
        <end position="304"/>
    </location>
</feature>
<dbReference type="PANTHER" id="PTHR11360">
    <property type="entry name" value="MONOCARBOXYLATE TRANSPORTER"/>
    <property type="match status" value="1"/>
</dbReference>
<dbReference type="PANTHER" id="PTHR11360:SF284">
    <property type="entry name" value="EG:103B4.3 PROTEIN-RELATED"/>
    <property type="match status" value="1"/>
</dbReference>
<feature type="transmembrane region" description="Helical" evidence="4">
    <location>
        <begin position="222"/>
        <end position="243"/>
    </location>
</feature>
<dbReference type="Pfam" id="PF07690">
    <property type="entry name" value="MFS_1"/>
    <property type="match status" value="1"/>
</dbReference>
<dbReference type="InterPro" id="IPR020846">
    <property type="entry name" value="MFS_dom"/>
</dbReference>
<feature type="transmembrane region" description="Helical" evidence="4">
    <location>
        <begin position="103"/>
        <end position="126"/>
    </location>
</feature>
<feature type="transmembrane region" description="Helical" evidence="4">
    <location>
        <begin position="12"/>
        <end position="29"/>
    </location>
</feature>
<dbReference type="SUPFAM" id="SSF103473">
    <property type="entry name" value="MFS general substrate transporter"/>
    <property type="match status" value="1"/>
</dbReference>